<organism evidence="3 4">
    <name type="scientific">Phrynosoma platyrhinos</name>
    <name type="common">Desert horned lizard</name>
    <dbReference type="NCBI Taxonomy" id="52577"/>
    <lineage>
        <taxon>Eukaryota</taxon>
        <taxon>Metazoa</taxon>
        <taxon>Chordata</taxon>
        <taxon>Craniata</taxon>
        <taxon>Vertebrata</taxon>
        <taxon>Euteleostomi</taxon>
        <taxon>Lepidosauria</taxon>
        <taxon>Squamata</taxon>
        <taxon>Bifurcata</taxon>
        <taxon>Unidentata</taxon>
        <taxon>Episquamata</taxon>
        <taxon>Toxicofera</taxon>
        <taxon>Iguania</taxon>
        <taxon>Phrynosomatidae</taxon>
        <taxon>Phrynosomatinae</taxon>
        <taxon>Phrynosoma</taxon>
    </lineage>
</organism>
<feature type="region of interest" description="Disordered" evidence="2">
    <location>
        <begin position="1"/>
        <end position="64"/>
    </location>
</feature>
<dbReference type="Proteomes" id="UP000826234">
    <property type="component" value="Unassembled WGS sequence"/>
</dbReference>
<comment type="caution">
    <text evidence="3">The sequence shown here is derived from an EMBL/GenBank/DDBJ whole genome shotgun (WGS) entry which is preliminary data.</text>
</comment>
<evidence type="ECO:0000313" key="3">
    <source>
        <dbReference type="EMBL" id="KAH0623506.1"/>
    </source>
</evidence>
<keyword evidence="1" id="KW-0143">Chaperone</keyword>
<evidence type="ECO:0000313" key="4">
    <source>
        <dbReference type="Proteomes" id="UP000826234"/>
    </source>
</evidence>
<dbReference type="PANTHER" id="PTHR44500:SF1">
    <property type="entry name" value="DNAJ HOMOLOG SUBFAMILY C MEMBER 12"/>
    <property type="match status" value="1"/>
</dbReference>
<accession>A0ABQ7T1Z7</accession>
<evidence type="ECO:0000256" key="1">
    <source>
        <dbReference type="ARBA" id="ARBA00023186"/>
    </source>
</evidence>
<gene>
    <name evidence="3" type="ORF">JD844_006328</name>
</gene>
<feature type="compositionally biased region" description="Basic and acidic residues" evidence="2">
    <location>
        <begin position="7"/>
        <end position="45"/>
    </location>
</feature>
<name>A0ABQ7T1Z7_PHRPL</name>
<keyword evidence="4" id="KW-1185">Reference proteome</keyword>
<dbReference type="InterPro" id="IPR029827">
    <property type="entry name" value="JDP1-like"/>
</dbReference>
<dbReference type="EMBL" id="JAIPUX010001880">
    <property type="protein sequence ID" value="KAH0623506.1"/>
    <property type="molecule type" value="Genomic_DNA"/>
</dbReference>
<dbReference type="PANTHER" id="PTHR44500">
    <property type="entry name" value="DNAJ HOMOLOG SUBFAMILY C MEMBER 12"/>
    <property type="match status" value="1"/>
</dbReference>
<sequence length="95" mass="10996">MHWAVQGKKEPMLEAPDLHLNDKKADDSFQKKEHSRGELLDRKGLEGFAPSDEISLSPKSPDSPGFSDLNCWHLRFRWSGDTPSELLRKFRNYEI</sequence>
<protein>
    <submittedName>
        <fullName evidence="3">Uncharacterized protein</fullName>
    </submittedName>
</protein>
<proteinExistence type="predicted"/>
<reference evidence="3 4" key="1">
    <citation type="journal article" date="2022" name="Gigascience">
        <title>A chromosome-level genome assembly and annotation of the desert horned lizard, Phrynosoma platyrhinos, provides insight into chromosomal rearrangements among reptiles.</title>
        <authorList>
            <person name="Koochekian N."/>
            <person name="Ascanio A."/>
            <person name="Farleigh K."/>
            <person name="Card D.C."/>
            <person name="Schield D.R."/>
            <person name="Castoe T.A."/>
            <person name="Jezkova T."/>
        </authorList>
    </citation>
    <scope>NUCLEOTIDE SEQUENCE [LARGE SCALE GENOMIC DNA]</scope>
    <source>
        <strain evidence="3">NK-2021</strain>
    </source>
</reference>
<evidence type="ECO:0000256" key="2">
    <source>
        <dbReference type="SAM" id="MobiDB-lite"/>
    </source>
</evidence>